<proteinExistence type="predicted"/>
<dbReference type="Gene3D" id="1.10.10.60">
    <property type="entry name" value="Homeodomain-like"/>
    <property type="match status" value="1"/>
</dbReference>
<evidence type="ECO:0000256" key="2">
    <source>
        <dbReference type="ARBA" id="ARBA00023125"/>
    </source>
</evidence>
<keyword evidence="3" id="KW-0804">Transcription</keyword>
<sequence>MNTGENIFFGVDGPLGSMPVNGQMRIANLSALPGLVRRLGADPTPILERHDIDPQNLADPDHYVECKSVVDLFEYCSNTFNDSLFGLQLAQMQNADVFGCVAALCRSAATVRESLNCFMDYIPVVHSPNTLLEMVEGEKTAEIRWGLRTDLGLNRQANYQAVLLDMKLLRLVAGEAFRPSYVNLAVDARPRDIPELERTLGCRFNPTKADNAIAFPTALLDQPVTSANRTVFRLLGGYLQQVKMASRTSLAQRVEDYVRGSLSSGHCCIEHCARKLSLSVRTLQAHLSEQGLVFSEILERQRYDLARGYLAREDLTLDDIAALLGYAEQSSFGRAFKRWSGTTPKLYRQQLGRRVQGASLAAQ</sequence>
<keyword evidence="2" id="KW-0238">DNA-binding</keyword>
<gene>
    <name evidence="5" type="ORF">E4634_19000</name>
</gene>
<protein>
    <submittedName>
        <fullName evidence="5">AraC family transcriptional regulator</fullName>
    </submittedName>
</protein>
<dbReference type="InterPro" id="IPR032687">
    <property type="entry name" value="AraC-type_N"/>
</dbReference>
<dbReference type="EMBL" id="SRLE01000014">
    <property type="protein sequence ID" value="TGD71360.1"/>
    <property type="molecule type" value="Genomic_DNA"/>
</dbReference>
<evidence type="ECO:0000313" key="6">
    <source>
        <dbReference type="Proteomes" id="UP000298050"/>
    </source>
</evidence>
<evidence type="ECO:0000256" key="3">
    <source>
        <dbReference type="ARBA" id="ARBA00023163"/>
    </source>
</evidence>
<evidence type="ECO:0000256" key="1">
    <source>
        <dbReference type="ARBA" id="ARBA00023015"/>
    </source>
</evidence>
<organism evidence="5 6">
    <name type="scientific">Mangrovimicrobium sediminis</name>
    <dbReference type="NCBI Taxonomy" id="2562682"/>
    <lineage>
        <taxon>Bacteria</taxon>
        <taxon>Pseudomonadati</taxon>
        <taxon>Pseudomonadota</taxon>
        <taxon>Gammaproteobacteria</taxon>
        <taxon>Cellvibrionales</taxon>
        <taxon>Halieaceae</taxon>
        <taxon>Mangrovimicrobium</taxon>
    </lineage>
</organism>
<dbReference type="Pfam" id="PF12833">
    <property type="entry name" value="HTH_18"/>
    <property type="match status" value="1"/>
</dbReference>
<reference evidence="5 6" key="1">
    <citation type="submission" date="2019-04" db="EMBL/GenBank/DDBJ databases">
        <title>Taxonomy of novel Haliea sp. from mangrove soil of West Coast of India.</title>
        <authorList>
            <person name="Verma A."/>
            <person name="Kumar P."/>
            <person name="Krishnamurthi S."/>
        </authorList>
    </citation>
    <scope>NUCLEOTIDE SEQUENCE [LARGE SCALE GENOMIC DNA]</scope>
    <source>
        <strain evidence="5 6">SAOS-164</strain>
    </source>
</reference>
<dbReference type="InterPro" id="IPR009057">
    <property type="entry name" value="Homeodomain-like_sf"/>
</dbReference>
<dbReference type="Pfam" id="PF12625">
    <property type="entry name" value="Arabinose_bd"/>
    <property type="match status" value="1"/>
</dbReference>
<evidence type="ECO:0000259" key="4">
    <source>
        <dbReference type="PROSITE" id="PS01124"/>
    </source>
</evidence>
<feature type="domain" description="HTH araC/xylS-type" evidence="4">
    <location>
        <begin position="252"/>
        <end position="350"/>
    </location>
</feature>
<dbReference type="GO" id="GO:0005829">
    <property type="term" value="C:cytosol"/>
    <property type="evidence" value="ECO:0007669"/>
    <property type="project" value="TreeGrafter"/>
</dbReference>
<dbReference type="PANTHER" id="PTHR47894:SF4">
    <property type="entry name" value="HTH-TYPE TRANSCRIPTIONAL REGULATOR GADX"/>
    <property type="match status" value="1"/>
</dbReference>
<dbReference type="InterPro" id="IPR020449">
    <property type="entry name" value="Tscrpt_reg_AraC-type_HTH"/>
</dbReference>
<keyword evidence="1" id="KW-0805">Transcription regulation</keyword>
<name>A0A4Z0LVS8_9GAMM</name>
<dbReference type="PROSITE" id="PS01124">
    <property type="entry name" value="HTH_ARAC_FAMILY_2"/>
    <property type="match status" value="1"/>
</dbReference>
<dbReference type="GO" id="GO:0000976">
    <property type="term" value="F:transcription cis-regulatory region binding"/>
    <property type="evidence" value="ECO:0007669"/>
    <property type="project" value="TreeGrafter"/>
</dbReference>
<accession>A0A4Z0LVS8</accession>
<dbReference type="Proteomes" id="UP000298050">
    <property type="component" value="Unassembled WGS sequence"/>
</dbReference>
<dbReference type="SMART" id="SM00342">
    <property type="entry name" value="HTH_ARAC"/>
    <property type="match status" value="1"/>
</dbReference>
<evidence type="ECO:0000313" key="5">
    <source>
        <dbReference type="EMBL" id="TGD71360.1"/>
    </source>
</evidence>
<dbReference type="PRINTS" id="PR00032">
    <property type="entry name" value="HTHARAC"/>
</dbReference>
<dbReference type="SUPFAM" id="SSF46689">
    <property type="entry name" value="Homeodomain-like"/>
    <property type="match status" value="1"/>
</dbReference>
<dbReference type="InterPro" id="IPR018060">
    <property type="entry name" value="HTH_AraC"/>
</dbReference>
<dbReference type="RefSeq" id="WP_135446252.1">
    <property type="nucleotide sequence ID" value="NZ_SRLE01000014.1"/>
</dbReference>
<dbReference type="OrthoDB" id="5582699at2"/>
<dbReference type="AlphaFoldDB" id="A0A4Z0LVS8"/>
<dbReference type="GO" id="GO:0003700">
    <property type="term" value="F:DNA-binding transcription factor activity"/>
    <property type="evidence" value="ECO:0007669"/>
    <property type="project" value="InterPro"/>
</dbReference>
<comment type="caution">
    <text evidence="5">The sequence shown here is derived from an EMBL/GenBank/DDBJ whole genome shotgun (WGS) entry which is preliminary data.</text>
</comment>
<keyword evidence="6" id="KW-1185">Reference proteome</keyword>
<dbReference type="PANTHER" id="PTHR47894">
    <property type="entry name" value="HTH-TYPE TRANSCRIPTIONAL REGULATOR GADX"/>
    <property type="match status" value="1"/>
</dbReference>